<dbReference type="PANTHER" id="PTHR45749:SF21">
    <property type="entry name" value="DUF4371 DOMAIN-CONTAINING PROTEIN"/>
    <property type="match status" value="1"/>
</dbReference>
<keyword evidence="2" id="KW-1185">Reference proteome</keyword>
<dbReference type="PANTHER" id="PTHR45749">
    <property type="match status" value="1"/>
</dbReference>
<protein>
    <recommendedName>
        <fullName evidence="3">DUF4371 domain-containing protein</fullName>
    </recommendedName>
</protein>
<gene>
    <name evidence="1" type="ORF">G0U57_020141</name>
</gene>
<sequence length="174" mass="19745">YSPSKVAAFCFYCCFISSNDAANKGHTDPAFSDKGFRNWHRANECFKNHQPQQKSKSHVLSCSSWSSFNEGKSIDVLLDEGKQAKQEEERCHNQSVMERLINIVLCLAKGGKPFRGHNEKADSFEKGLFLNLVNMLQKYDPVMAKHVQQSPRNATYLSNHTQNDLIVALHNIVQ</sequence>
<dbReference type="AlphaFoldDB" id="A0A8T1SV33"/>
<evidence type="ECO:0008006" key="3">
    <source>
        <dbReference type="Google" id="ProtNLM"/>
    </source>
</evidence>
<dbReference type="EMBL" id="JAHGAV010000082">
    <property type="protein sequence ID" value="KAG6933066.1"/>
    <property type="molecule type" value="Genomic_DNA"/>
</dbReference>
<proteinExistence type="predicted"/>
<organism evidence="1 2">
    <name type="scientific">Chelydra serpentina</name>
    <name type="common">Snapping turtle</name>
    <name type="synonym">Testudo serpentina</name>
    <dbReference type="NCBI Taxonomy" id="8475"/>
    <lineage>
        <taxon>Eukaryota</taxon>
        <taxon>Metazoa</taxon>
        <taxon>Chordata</taxon>
        <taxon>Craniata</taxon>
        <taxon>Vertebrata</taxon>
        <taxon>Euteleostomi</taxon>
        <taxon>Archelosauria</taxon>
        <taxon>Testudinata</taxon>
        <taxon>Testudines</taxon>
        <taxon>Cryptodira</taxon>
        <taxon>Durocryptodira</taxon>
        <taxon>Americhelydia</taxon>
        <taxon>Chelydroidea</taxon>
        <taxon>Chelydridae</taxon>
        <taxon>Chelydra</taxon>
    </lineage>
</organism>
<evidence type="ECO:0000313" key="1">
    <source>
        <dbReference type="EMBL" id="KAG6933066.1"/>
    </source>
</evidence>
<feature type="non-terminal residue" evidence="1">
    <location>
        <position position="1"/>
    </location>
</feature>
<comment type="caution">
    <text evidence="1">The sequence shown here is derived from an EMBL/GenBank/DDBJ whole genome shotgun (WGS) entry which is preliminary data.</text>
</comment>
<evidence type="ECO:0000313" key="2">
    <source>
        <dbReference type="Proteomes" id="UP000765507"/>
    </source>
</evidence>
<reference evidence="1 2" key="1">
    <citation type="journal article" date="2020" name="G3 (Bethesda)">
        <title>Draft Genome of the Common Snapping Turtle, Chelydra serpentina, a Model for Phenotypic Plasticity in Reptiles.</title>
        <authorList>
            <person name="Das D."/>
            <person name="Singh S.K."/>
            <person name="Bierstedt J."/>
            <person name="Erickson A."/>
            <person name="Galli G.L.J."/>
            <person name="Crossley D.A. 2nd"/>
            <person name="Rhen T."/>
        </authorList>
    </citation>
    <scope>NUCLEOTIDE SEQUENCE [LARGE SCALE GENOMIC DNA]</scope>
    <source>
        <strain evidence="1">KW</strain>
    </source>
</reference>
<name>A0A8T1SV33_CHESE</name>
<accession>A0A8T1SV33</accession>
<dbReference type="OrthoDB" id="10062065at2759"/>
<dbReference type="Proteomes" id="UP000765507">
    <property type="component" value="Unassembled WGS sequence"/>
</dbReference>